<feature type="region of interest" description="Disordered" evidence="1">
    <location>
        <begin position="1"/>
        <end position="23"/>
    </location>
</feature>
<name>A0AAV6V9I2_9ARAC</name>
<proteinExistence type="predicted"/>
<comment type="caution">
    <text evidence="2">The sequence shown here is derived from an EMBL/GenBank/DDBJ whole genome shotgun (WGS) entry which is preliminary data.</text>
</comment>
<feature type="compositionally biased region" description="Basic and acidic residues" evidence="1">
    <location>
        <begin position="1"/>
        <end position="17"/>
    </location>
</feature>
<keyword evidence="3" id="KW-1185">Reference proteome</keyword>
<dbReference type="AlphaFoldDB" id="A0AAV6V9I2"/>
<reference evidence="2 3" key="1">
    <citation type="journal article" date="2022" name="Nat. Ecol. Evol.">
        <title>A masculinizing supergene underlies an exaggerated male reproductive morph in a spider.</title>
        <authorList>
            <person name="Hendrickx F."/>
            <person name="De Corte Z."/>
            <person name="Sonet G."/>
            <person name="Van Belleghem S.M."/>
            <person name="Kostlbacher S."/>
            <person name="Vangestel C."/>
        </authorList>
    </citation>
    <scope>NUCLEOTIDE SEQUENCE [LARGE SCALE GENOMIC DNA]</scope>
    <source>
        <strain evidence="2">W744_W776</strain>
    </source>
</reference>
<dbReference type="Proteomes" id="UP000827092">
    <property type="component" value="Unassembled WGS sequence"/>
</dbReference>
<protein>
    <submittedName>
        <fullName evidence="2">Uncharacterized protein</fullName>
    </submittedName>
</protein>
<accession>A0AAV6V9I2</accession>
<sequence length="90" mass="10497">MSDTNDTIRRGHPDHSQKALAAFSPEVRREEPSVFLYGEGEREKLCLDFFLQKLDSWNTHTLKKKVDEEQLYTRSPSYNNDRSTSISFLS</sequence>
<evidence type="ECO:0000256" key="1">
    <source>
        <dbReference type="SAM" id="MobiDB-lite"/>
    </source>
</evidence>
<gene>
    <name evidence="2" type="ORF">JTE90_015162</name>
</gene>
<evidence type="ECO:0000313" key="2">
    <source>
        <dbReference type="EMBL" id="KAG8192523.1"/>
    </source>
</evidence>
<evidence type="ECO:0000313" key="3">
    <source>
        <dbReference type="Proteomes" id="UP000827092"/>
    </source>
</evidence>
<dbReference type="EMBL" id="JAFNEN010000138">
    <property type="protein sequence ID" value="KAG8192523.1"/>
    <property type="molecule type" value="Genomic_DNA"/>
</dbReference>
<organism evidence="2 3">
    <name type="scientific">Oedothorax gibbosus</name>
    <dbReference type="NCBI Taxonomy" id="931172"/>
    <lineage>
        <taxon>Eukaryota</taxon>
        <taxon>Metazoa</taxon>
        <taxon>Ecdysozoa</taxon>
        <taxon>Arthropoda</taxon>
        <taxon>Chelicerata</taxon>
        <taxon>Arachnida</taxon>
        <taxon>Araneae</taxon>
        <taxon>Araneomorphae</taxon>
        <taxon>Entelegynae</taxon>
        <taxon>Araneoidea</taxon>
        <taxon>Linyphiidae</taxon>
        <taxon>Erigoninae</taxon>
        <taxon>Oedothorax</taxon>
    </lineage>
</organism>